<evidence type="ECO:0000313" key="3">
    <source>
        <dbReference type="EMBL" id="MQU32615.1"/>
    </source>
</evidence>
<keyword evidence="5" id="KW-1185">Reference proteome</keyword>
<comment type="caution">
    <text evidence="2">The sequence shown here is derived from an EMBL/GenBank/DDBJ whole genome shotgun (WGS) entry which is preliminary data.</text>
</comment>
<gene>
    <name evidence="3" type="ORF">GHO30_14620</name>
    <name evidence="2" type="ORF">GHO37_17195</name>
</gene>
<proteinExistence type="predicted"/>
<dbReference type="InterPro" id="IPR047801">
    <property type="entry name" value="Peptidase_C45"/>
</dbReference>
<dbReference type="AlphaFoldDB" id="A0A7X1WWK3"/>
<sequence length="347" mass="37469">MTLARLNLEGSHYQIGYGLGVFGRAAVETHLRPLALWQHLAGLVDTPAAQQMRRLVQTDFPGYWQEIEGLAVGLQLPVNEVFLWNCRGDFVTQQSVDGCTTLFSPTADGTLIAHNEDGLPQLRGHCAILNANPYSGLAFTSFVYPGSIPGHTFAVNEKGLVATVNNIRPTTIPAGIPRQILGRATLDASTLDKALEAVSQRGRAGAFHHTFGQLGSTRLISVEAMAEGVNVKEIQQPTGHANHMISEQLRQLPQRITGSSAARQHCVDQHLSQSHAALSAERSLAILRDTSGGDLPVYRCADDDPDDENTLATALFSIGASTVEWRVFTRRDTDAPDAEGAVSTFPE</sequence>
<dbReference type="Pfam" id="PF03417">
    <property type="entry name" value="AAT"/>
    <property type="match status" value="1"/>
</dbReference>
<dbReference type="PANTHER" id="PTHR34180:SF1">
    <property type="entry name" value="BETA-ALANYL-DOPAMINE_CARCININE HYDROLASE"/>
    <property type="match status" value="1"/>
</dbReference>
<dbReference type="InterPro" id="IPR047794">
    <property type="entry name" value="C45_proenzyme-like"/>
</dbReference>
<reference evidence="4 5" key="1">
    <citation type="submission" date="2019-10" db="EMBL/GenBank/DDBJ databases">
        <title>Evaluation of single-gene subtyping targets for Pseudomonas.</title>
        <authorList>
            <person name="Reichler S.J."/>
            <person name="Orsi R.H."/>
            <person name="Wiedmann M."/>
            <person name="Martin N.H."/>
            <person name="Murphy S.I."/>
        </authorList>
    </citation>
    <scope>NUCLEOTIDE SEQUENCE [LARGE SCALE GENOMIC DNA]</scope>
    <source>
        <strain evidence="3 5">FSL R10-2107</strain>
        <strain evidence="2 4">FSL R10-2932</strain>
    </source>
</reference>
<dbReference type="EMBL" id="WIWF01000070">
    <property type="protein sequence ID" value="MQT76032.1"/>
    <property type="molecule type" value="Genomic_DNA"/>
</dbReference>
<keyword evidence="2" id="KW-0808">Transferase</keyword>
<feature type="domain" description="Peptidase C45 hydrolase" evidence="1">
    <location>
        <begin position="108"/>
        <end position="325"/>
    </location>
</feature>
<evidence type="ECO:0000259" key="1">
    <source>
        <dbReference type="Pfam" id="PF03417"/>
    </source>
</evidence>
<dbReference type="EMBL" id="WIVX01000069">
    <property type="protein sequence ID" value="MQU32615.1"/>
    <property type="molecule type" value="Genomic_DNA"/>
</dbReference>
<dbReference type="RefSeq" id="WP_153351422.1">
    <property type="nucleotide sequence ID" value="NZ_JBQQKR010000026.1"/>
</dbReference>
<evidence type="ECO:0000313" key="4">
    <source>
        <dbReference type="Proteomes" id="UP000447574"/>
    </source>
</evidence>
<accession>A0A7X1WWK3</accession>
<evidence type="ECO:0000313" key="2">
    <source>
        <dbReference type="EMBL" id="MQT76032.1"/>
    </source>
</evidence>
<evidence type="ECO:0000313" key="5">
    <source>
        <dbReference type="Proteomes" id="UP000470186"/>
    </source>
</evidence>
<name>A0A7X1WWK3_9PSED</name>
<dbReference type="Proteomes" id="UP000447574">
    <property type="component" value="Unassembled WGS sequence"/>
</dbReference>
<protein>
    <submittedName>
        <fullName evidence="2">Acyl-CoA--6-aminopenicillanic acid acyl-transferase</fullName>
    </submittedName>
</protein>
<dbReference type="NCBIfam" id="NF040521">
    <property type="entry name" value="C45_proenzyme"/>
    <property type="match status" value="1"/>
</dbReference>
<dbReference type="InterPro" id="IPR005079">
    <property type="entry name" value="Peptidase_C45_hydrolase"/>
</dbReference>
<dbReference type="GO" id="GO:0016740">
    <property type="term" value="F:transferase activity"/>
    <property type="evidence" value="ECO:0007669"/>
    <property type="project" value="UniProtKB-KW"/>
</dbReference>
<organism evidence="2 4">
    <name type="scientific">Pseudomonas helleri</name>
    <dbReference type="NCBI Taxonomy" id="1608996"/>
    <lineage>
        <taxon>Bacteria</taxon>
        <taxon>Pseudomonadati</taxon>
        <taxon>Pseudomonadota</taxon>
        <taxon>Gammaproteobacteria</taxon>
        <taxon>Pseudomonadales</taxon>
        <taxon>Pseudomonadaceae</taxon>
        <taxon>Pseudomonas</taxon>
    </lineage>
</organism>
<dbReference type="Proteomes" id="UP000470186">
    <property type="component" value="Unassembled WGS sequence"/>
</dbReference>
<dbReference type="Gene3D" id="3.60.60.10">
    <property type="entry name" value="Penicillin V Acylase, Chain A"/>
    <property type="match status" value="1"/>
</dbReference>
<dbReference type="PANTHER" id="PTHR34180">
    <property type="entry name" value="PEPTIDASE C45"/>
    <property type="match status" value="1"/>
</dbReference>